<dbReference type="eggNOG" id="arCOG01419">
    <property type="taxonomic scope" value="Archaea"/>
</dbReference>
<reference evidence="2 3" key="1">
    <citation type="journal article" date="2012" name="J. Bacteriol.">
        <title>Complete genome sequence of a thermophilic methanogen, Methanocella conradii HZ254, isolated from Chinese rice field soil.</title>
        <authorList>
            <person name="Lu Z."/>
            <person name="Lu Y."/>
        </authorList>
    </citation>
    <scope>NUCLEOTIDE SEQUENCE [LARGE SCALE GENOMIC DNA]</scope>
    <source>
        <strain evidence="3">DSM 24694 / JCM 17849 / CGMCC 1.5162 / HZ254</strain>
    </source>
</reference>
<dbReference type="InterPro" id="IPR050194">
    <property type="entry name" value="Glycosyltransferase_grp1"/>
</dbReference>
<evidence type="ECO:0000259" key="1">
    <source>
        <dbReference type="Pfam" id="PF00534"/>
    </source>
</evidence>
<evidence type="ECO:0000313" key="3">
    <source>
        <dbReference type="Proteomes" id="UP000005233"/>
    </source>
</evidence>
<dbReference type="SUPFAM" id="SSF53756">
    <property type="entry name" value="UDP-Glycosyltransferase/glycogen phosphorylase"/>
    <property type="match status" value="1"/>
</dbReference>
<dbReference type="EMBL" id="CP003243">
    <property type="protein sequence ID" value="AFC99371.1"/>
    <property type="molecule type" value="Genomic_DNA"/>
</dbReference>
<dbReference type="RefSeq" id="WP_014405210.1">
    <property type="nucleotide sequence ID" value="NC_017034.1"/>
</dbReference>
<keyword evidence="3" id="KW-1185">Reference proteome</keyword>
<protein>
    <submittedName>
        <fullName evidence="2">Glycosyltransferase</fullName>
    </submittedName>
</protein>
<dbReference type="Gene3D" id="3.40.50.2000">
    <property type="entry name" value="Glycogen Phosphorylase B"/>
    <property type="match status" value="1"/>
</dbReference>
<accession>H8I6Q1</accession>
<dbReference type="Pfam" id="PF00534">
    <property type="entry name" value="Glycos_transf_1"/>
    <property type="match status" value="1"/>
</dbReference>
<evidence type="ECO:0000313" key="2">
    <source>
        <dbReference type="EMBL" id="AFC99371.1"/>
    </source>
</evidence>
<feature type="domain" description="Glycosyl transferase family 1" evidence="1">
    <location>
        <begin position="195"/>
        <end position="346"/>
    </location>
</feature>
<dbReference type="PANTHER" id="PTHR45947">
    <property type="entry name" value="SULFOQUINOVOSYL TRANSFERASE SQD2"/>
    <property type="match status" value="1"/>
</dbReference>
<dbReference type="HOGENOM" id="CLU_041001_1_0_2"/>
<dbReference type="PANTHER" id="PTHR45947:SF3">
    <property type="entry name" value="SULFOQUINOVOSYL TRANSFERASE SQD2"/>
    <property type="match status" value="1"/>
</dbReference>
<dbReference type="STRING" id="1041930.Mtc_0608"/>
<proteinExistence type="predicted"/>
<dbReference type="GeneID" id="11970499"/>
<organism evidence="2 3">
    <name type="scientific">Methanocella conradii (strain DSM 24694 / JCM 17849 / CGMCC 1.5162 / HZ254)</name>
    <dbReference type="NCBI Taxonomy" id="1041930"/>
    <lineage>
        <taxon>Archaea</taxon>
        <taxon>Methanobacteriati</taxon>
        <taxon>Methanobacteriota</taxon>
        <taxon>Stenosarchaea group</taxon>
        <taxon>Methanomicrobia</taxon>
        <taxon>Methanocellales</taxon>
        <taxon>Methanocellaceae</taxon>
        <taxon>Methanocella</taxon>
    </lineage>
</organism>
<dbReference type="OrthoDB" id="132546at2157"/>
<dbReference type="GO" id="GO:0016757">
    <property type="term" value="F:glycosyltransferase activity"/>
    <property type="evidence" value="ECO:0007669"/>
    <property type="project" value="InterPro"/>
</dbReference>
<dbReference type="KEGG" id="mez:Mtc_0608"/>
<name>H8I6Q1_METCZ</name>
<dbReference type="Proteomes" id="UP000005233">
    <property type="component" value="Chromosome"/>
</dbReference>
<dbReference type="InterPro" id="IPR001296">
    <property type="entry name" value="Glyco_trans_1"/>
</dbReference>
<sequence length="365" mass="41195">MSHTRVAIFHDYFSFIGGGEKLVLTLARHLGADVITTDVERGLISKMGFSDVNVLSLGSLVKAMPLKQIQATLKFATCDFRGKYDFYIFSGNWAHYAAKRHRPNLMYCYTPVRVFYDQRRNTINSLKNPLARLAAAIWTSIHSRFDKKSIKSVERIATTSNNTAKRIEKYYNRRAVVVYPPCDTSRFHYLCDDGFWLSVNRLYPEKRIEIQLKAFERMPDERLIIVGNSGNGDHSVAYAKNLKAMLPPNVSIYSDMPEEKLIDLYGRCRGVISTAVEEDFGMTAVEAMASGKPVIAPREGGYLESIIDGETGLLIECTPEALIKAVKTISKDPSSFKEACIKRAEEFDVSVFIKNIKSVIQDSRL</sequence>
<gene>
    <name evidence="2" type="ordered locus">Mtc_0608</name>
</gene>
<dbReference type="AlphaFoldDB" id="H8I6Q1"/>